<evidence type="ECO:0000313" key="2">
    <source>
        <dbReference type="EMBL" id="CAK0890821.1"/>
    </source>
</evidence>
<keyword evidence="3" id="KW-1185">Reference proteome</keyword>
<evidence type="ECO:0000256" key="1">
    <source>
        <dbReference type="SAM" id="MobiDB-lite"/>
    </source>
</evidence>
<feature type="compositionally biased region" description="Polar residues" evidence="1">
    <location>
        <begin position="255"/>
        <end position="274"/>
    </location>
</feature>
<feature type="region of interest" description="Disordered" evidence="1">
    <location>
        <begin position="64"/>
        <end position="85"/>
    </location>
</feature>
<sequence length="274" mass="29724">MMALFTQPQAQTVQNIAMNRCVQAWRQWLKVDTLTFGASPIGGKHQAATTHGARTASCAGTCRTAGRSSGSTASPPKPYSSTSSLRMRGVTAARTALESRTDPHFYEAELQVEALTQRLRQHAETWCRGLQDESASVAHGIDICTGYVTAALNGAQFDRLFDQRADVAQETRRLAQEICEIAWARSPPARLARLRMVMGPNGREHADELFQQLTEFCASRIFLIGPARYAIPAHLRPSRGRVTLASRAIGDLQRDGSSSPTSAPNTPGEGSSGQ</sequence>
<reference evidence="2" key="1">
    <citation type="submission" date="2023-10" db="EMBL/GenBank/DDBJ databases">
        <authorList>
            <person name="Chen Y."/>
            <person name="Shah S."/>
            <person name="Dougan E. K."/>
            <person name="Thang M."/>
            <person name="Chan C."/>
        </authorList>
    </citation>
    <scope>NUCLEOTIDE SEQUENCE [LARGE SCALE GENOMIC DNA]</scope>
</reference>
<accession>A0ABN9WVF3</accession>
<dbReference type="Proteomes" id="UP001189429">
    <property type="component" value="Unassembled WGS sequence"/>
</dbReference>
<proteinExistence type="predicted"/>
<feature type="region of interest" description="Disordered" evidence="1">
    <location>
        <begin position="250"/>
        <end position="274"/>
    </location>
</feature>
<protein>
    <submittedName>
        <fullName evidence="2">Uncharacterized protein</fullName>
    </submittedName>
</protein>
<evidence type="ECO:0000313" key="3">
    <source>
        <dbReference type="Proteomes" id="UP001189429"/>
    </source>
</evidence>
<dbReference type="EMBL" id="CAUYUJ010019392">
    <property type="protein sequence ID" value="CAK0890821.1"/>
    <property type="molecule type" value="Genomic_DNA"/>
</dbReference>
<gene>
    <name evidence="2" type="ORF">PCOR1329_LOCUS70923</name>
</gene>
<organism evidence="2 3">
    <name type="scientific">Prorocentrum cordatum</name>
    <dbReference type="NCBI Taxonomy" id="2364126"/>
    <lineage>
        <taxon>Eukaryota</taxon>
        <taxon>Sar</taxon>
        <taxon>Alveolata</taxon>
        <taxon>Dinophyceae</taxon>
        <taxon>Prorocentrales</taxon>
        <taxon>Prorocentraceae</taxon>
        <taxon>Prorocentrum</taxon>
    </lineage>
</organism>
<feature type="non-terminal residue" evidence="2">
    <location>
        <position position="274"/>
    </location>
</feature>
<comment type="caution">
    <text evidence="2">The sequence shown here is derived from an EMBL/GenBank/DDBJ whole genome shotgun (WGS) entry which is preliminary data.</text>
</comment>
<name>A0ABN9WVF3_9DINO</name>
<feature type="compositionally biased region" description="Polar residues" evidence="1">
    <location>
        <begin position="66"/>
        <end position="85"/>
    </location>
</feature>